<dbReference type="Proteomes" id="UP000006671">
    <property type="component" value="Unassembled WGS sequence"/>
</dbReference>
<dbReference type="KEGG" id="ngr:NAEGRDRAFT_71052"/>
<name>D2VQ77_NAEGR</name>
<accession>D2VQ77</accession>
<dbReference type="PANTHER" id="PTHR45613">
    <property type="entry name" value="PENTATRICOPEPTIDE REPEAT-CONTAINING PROTEIN"/>
    <property type="match status" value="1"/>
</dbReference>
<evidence type="ECO:0000313" key="3">
    <source>
        <dbReference type="Proteomes" id="UP000006671"/>
    </source>
</evidence>
<dbReference type="OrthoDB" id="185373at2759"/>
<dbReference type="Gene3D" id="1.25.40.10">
    <property type="entry name" value="Tetratricopeptide repeat domain"/>
    <property type="match status" value="1"/>
</dbReference>
<dbReference type="AlphaFoldDB" id="D2VQ77"/>
<sequence>MQTSKLLSTSRIFLLGSSKLFTCGSRVVISQQPIFQSTRPFSTQLNKLCSESSIRKSKPSFKKEKSFGASSSEKKNKPINMEKKDFQKNKVAPSTIEKKEKKLTYSPEEKSHYFQQIIFPLRKALKERNIEKCLWFFESEAPKYLVSIPIQETNEMLVLLGGVGNFKKAYEMYSKVLEKYQSSGGAKPDINTVESLFFAAKQNRDLSSLNMLKRLEVVLLDDMEALNLKLNNRIFHDLIAVILYGLRGSHSADLKSALNGEEVRGTPYLELTSKTILELYNKLTNKTKFVHTTMIQYLQKMGDVEYIFHIYDELKKGENSVALDTTFYNTLIMCLISNKFETYDDVLFMFEVYREMVEVGGCKPSCHTYNMMLSALKVAHEKNMFENRIESSTIEPSFSIVELYRKVKRV</sequence>
<organism evidence="3">
    <name type="scientific">Naegleria gruberi</name>
    <name type="common">Amoeba</name>
    <dbReference type="NCBI Taxonomy" id="5762"/>
    <lineage>
        <taxon>Eukaryota</taxon>
        <taxon>Discoba</taxon>
        <taxon>Heterolobosea</taxon>
        <taxon>Tetramitia</taxon>
        <taxon>Eutetramitia</taxon>
        <taxon>Vahlkampfiidae</taxon>
        <taxon>Naegleria</taxon>
    </lineage>
</organism>
<gene>
    <name evidence="2" type="ORF">NAEGRDRAFT_71052</name>
</gene>
<keyword evidence="3" id="KW-1185">Reference proteome</keyword>
<dbReference type="GeneID" id="8855642"/>
<evidence type="ECO:0000313" key="2">
    <source>
        <dbReference type="EMBL" id="EFC40998.1"/>
    </source>
</evidence>
<dbReference type="RefSeq" id="XP_002673742.1">
    <property type="nucleotide sequence ID" value="XM_002673696.1"/>
</dbReference>
<feature type="region of interest" description="Disordered" evidence="1">
    <location>
        <begin position="56"/>
        <end position="81"/>
    </location>
</feature>
<feature type="compositionally biased region" description="Basic and acidic residues" evidence="1">
    <location>
        <begin position="61"/>
        <end position="81"/>
    </location>
</feature>
<proteinExistence type="predicted"/>
<dbReference type="InParanoid" id="D2VQ77"/>
<dbReference type="VEuPathDB" id="AmoebaDB:NAEGRDRAFT_71052"/>
<protein>
    <submittedName>
        <fullName evidence="2">Predicted protein</fullName>
    </submittedName>
</protein>
<dbReference type="InterPro" id="IPR011990">
    <property type="entry name" value="TPR-like_helical_dom_sf"/>
</dbReference>
<reference evidence="2 3" key="1">
    <citation type="journal article" date="2010" name="Cell">
        <title>The genome of Naegleria gruberi illuminates early eukaryotic versatility.</title>
        <authorList>
            <person name="Fritz-Laylin L.K."/>
            <person name="Prochnik S.E."/>
            <person name="Ginger M.L."/>
            <person name="Dacks J.B."/>
            <person name="Carpenter M.L."/>
            <person name="Field M.C."/>
            <person name="Kuo A."/>
            <person name="Paredez A."/>
            <person name="Chapman J."/>
            <person name="Pham J."/>
            <person name="Shu S."/>
            <person name="Neupane R."/>
            <person name="Cipriano M."/>
            <person name="Mancuso J."/>
            <person name="Tu H."/>
            <person name="Salamov A."/>
            <person name="Lindquist E."/>
            <person name="Shapiro H."/>
            <person name="Lucas S."/>
            <person name="Grigoriev I.V."/>
            <person name="Cande W.Z."/>
            <person name="Fulton C."/>
            <person name="Rokhsar D.S."/>
            <person name="Dawson S.C."/>
        </authorList>
    </citation>
    <scope>NUCLEOTIDE SEQUENCE [LARGE SCALE GENOMIC DNA]</scope>
    <source>
        <strain evidence="2 3">NEG-M</strain>
    </source>
</reference>
<evidence type="ECO:0000256" key="1">
    <source>
        <dbReference type="SAM" id="MobiDB-lite"/>
    </source>
</evidence>
<dbReference type="EMBL" id="GG738888">
    <property type="protein sequence ID" value="EFC40998.1"/>
    <property type="molecule type" value="Genomic_DNA"/>
</dbReference>
<dbReference type="PANTHER" id="PTHR45613:SF9">
    <property type="entry name" value="MITOCHONDRIAL GROUP I INTRON SPLICING FACTOR CCM1"/>
    <property type="match status" value="1"/>
</dbReference>